<reference evidence="3" key="1">
    <citation type="submission" date="2020-11" db="EMBL/GenBank/DDBJ databases">
        <authorList>
            <person name="Tran Van P."/>
        </authorList>
    </citation>
    <scope>NUCLEOTIDE SEQUENCE</scope>
</reference>
<dbReference type="AlphaFoldDB" id="A0A7R9G030"/>
<accession>A0A7R9G030</accession>
<keyword evidence="2" id="KW-1133">Transmembrane helix</keyword>
<dbReference type="GO" id="GO:0016020">
    <property type="term" value="C:membrane"/>
    <property type="evidence" value="ECO:0007669"/>
    <property type="project" value="TreeGrafter"/>
</dbReference>
<feature type="transmembrane region" description="Helical" evidence="2">
    <location>
        <begin position="251"/>
        <end position="268"/>
    </location>
</feature>
<keyword evidence="2" id="KW-0812">Transmembrane</keyword>
<gene>
    <name evidence="3" type="ORF">TSIB3V08_LOCUS4959</name>
</gene>
<protein>
    <submittedName>
        <fullName evidence="3">Uncharacterized protein</fullName>
    </submittedName>
</protein>
<dbReference type="EMBL" id="OC001853">
    <property type="protein sequence ID" value="CAD7260799.1"/>
    <property type="molecule type" value="Genomic_DNA"/>
</dbReference>
<dbReference type="InterPro" id="IPR012464">
    <property type="entry name" value="DUF1676"/>
</dbReference>
<feature type="compositionally biased region" description="Acidic residues" evidence="1">
    <location>
        <begin position="158"/>
        <end position="187"/>
    </location>
</feature>
<dbReference type="PANTHER" id="PTHR21879">
    <property type="entry name" value="FI03362P-RELATED-RELATED"/>
    <property type="match status" value="1"/>
</dbReference>
<evidence type="ECO:0000256" key="1">
    <source>
        <dbReference type="SAM" id="MobiDB-lite"/>
    </source>
</evidence>
<organism evidence="3">
    <name type="scientific">Timema shepardi</name>
    <name type="common">Walking stick</name>
    <dbReference type="NCBI Taxonomy" id="629360"/>
    <lineage>
        <taxon>Eukaryota</taxon>
        <taxon>Metazoa</taxon>
        <taxon>Ecdysozoa</taxon>
        <taxon>Arthropoda</taxon>
        <taxon>Hexapoda</taxon>
        <taxon>Insecta</taxon>
        <taxon>Pterygota</taxon>
        <taxon>Neoptera</taxon>
        <taxon>Polyneoptera</taxon>
        <taxon>Phasmatodea</taxon>
        <taxon>Timematodea</taxon>
        <taxon>Timematoidea</taxon>
        <taxon>Timematidae</taxon>
        <taxon>Timema</taxon>
    </lineage>
</organism>
<evidence type="ECO:0000313" key="3">
    <source>
        <dbReference type="EMBL" id="CAD7260799.1"/>
    </source>
</evidence>
<name>A0A7R9G030_TIMSH</name>
<sequence length="354" mass="39613">MRTAVRHLVTTALDHAAAEMVATYFDGSLFCNSLLPAGSRPSCPAPSSRQFRDAVSVCDDNLGEVEDTGEEVIEMKEDRGWWSFIECLGTEDIGKCLSTEALKTLEKITVPGRKGVSQVPAEADEDLTSSLSGSSFVQELGDLVSYGLSRLIPFVGDVESEEEEEDDGETATSEEEGENEDDEEVEGENGVQDADGKTGNEGRNIVEGRGKKKKKRKLQLALLKLFMLGMFIKSKLTTLLLAFSALLQTKFVLFTALNLLVNLFRLYLDWHKTKEQQPQKVIYYEHAQHQHHYDQEHHHHEDKGWLGSLWSRSIEEPTEQGDTPFSPHNLAYQAQKPAPVYSSAPVYKPDQPYF</sequence>
<feature type="transmembrane region" description="Helical" evidence="2">
    <location>
        <begin position="221"/>
        <end position="245"/>
    </location>
</feature>
<keyword evidence="2" id="KW-0472">Membrane</keyword>
<proteinExistence type="predicted"/>
<feature type="region of interest" description="Disordered" evidence="1">
    <location>
        <begin position="157"/>
        <end position="210"/>
    </location>
</feature>
<feature type="compositionally biased region" description="Basic and acidic residues" evidence="1">
    <location>
        <begin position="194"/>
        <end position="209"/>
    </location>
</feature>
<evidence type="ECO:0000256" key="2">
    <source>
        <dbReference type="SAM" id="Phobius"/>
    </source>
</evidence>